<dbReference type="Proteomes" id="UP001200642">
    <property type="component" value="Unassembled WGS sequence"/>
</dbReference>
<dbReference type="AlphaFoldDB" id="A0AAE3EWE2"/>
<comment type="caution">
    <text evidence="2">The sequence shown here is derived from an EMBL/GenBank/DDBJ whole genome shotgun (WGS) entry which is preliminary data.</text>
</comment>
<evidence type="ECO:0008006" key="4">
    <source>
        <dbReference type="Google" id="ProtNLM"/>
    </source>
</evidence>
<dbReference type="RefSeq" id="WP_317903452.1">
    <property type="nucleotide sequence ID" value="NZ_JAIRBC010000029.1"/>
</dbReference>
<dbReference type="EMBL" id="JAIRBC010000029">
    <property type="protein sequence ID" value="MCG2462312.1"/>
    <property type="molecule type" value="Genomic_DNA"/>
</dbReference>
<evidence type="ECO:0000256" key="1">
    <source>
        <dbReference type="SAM" id="SignalP"/>
    </source>
</evidence>
<sequence length="255" mass="28299">MYTQLSRLICLMILFCLIATSSSAQYTSDKTWNFLIEPYLMLPYMNGDTGVGNLPDITVNADPGDIFSHLQMAAMLYGEAYTEDWAIGNDIIYMNLKQDAERGGDIADGSLHAKQFAWEISGFRRLLPWLDVGVGGRINTLSAGARLTIDAPNGVSVRNKSSQATWFDPIIIARIKNPSGDKLLYQFRGDIGGFGVGSDFAWQIQAYVGYRFSQLFQLSGGYRIISMDYSKGSGENRFMYDVNTSGPVIRLGFNL</sequence>
<evidence type="ECO:0000313" key="2">
    <source>
        <dbReference type="EMBL" id="MCG2462312.1"/>
    </source>
</evidence>
<proteinExistence type="predicted"/>
<gene>
    <name evidence="2" type="ORF">K8352_16240</name>
</gene>
<name>A0AAE3EWE2_9FLAO</name>
<keyword evidence="3" id="KW-1185">Reference proteome</keyword>
<protein>
    <recommendedName>
        <fullName evidence="4">Outer membrane protein beta-barrel domain-containing protein</fullName>
    </recommendedName>
</protein>
<keyword evidence="1" id="KW-0732">Signal</keyword>
<organism evidence="2 3">
    <name type="scientific">Cerina litoralis</name>
    <dbReference type="NCBI Taxonomy" id="2874477"/>
    <lineage>
        <taxon>Bacteria</taxon>
        <taxon>Pseudomonadati</taxon>
        <taxon>Bacteroidota</taxon>
        <taxon>Flavobacteriia</taxon>
        <taxon>Flavobacteriales</taxon>
        <taxon>Flavobacteriaceae</taxon>
        <taxon>Cerina</taxon>
    </lineage>
</organism>
<feature type="signal peptide" evidence="1">
    <location>
        <begin position="1"/>
        <end position="26"/>
    </location>
</feature>
<reference evidence="2" key="1">
    <citation type="submission" date="2023-02" db="EMBL/GenBank/DDBJ databases">
        <title>Genome of Flavobacteriaceae gen. nov. sp. strain F89.</title>
        <authorList>
            <person name="Wang Y."/>
        </authorList>
    </citation>
    <scope>NUCLEOTIDE SEQUENCE</scope>
    <source>
        <strain evidence="2">F89</strain>
    </source>
</reference>
<feature type="chain" id="PRO_5042159767" description="Outer membrane protein beta-barrel domain-containing protein" evidence="1">
    <location>
        <begin position="27"/>
        <end position="255"/>
    </location>
</feature>
<accession>A0AAE3EWE2</accession>
<evidence type="ECO:0000313" key="3">
    <source>
        <dbReference type="Proteomes" id="UP001200642"/>
    </source>
</evidence>